<dbReference type="SUPFAM" id="SSF51658">
    <property type="entry name" value="Xylose isomerase-like"/>
    <property type="match status" value="1"/>
</dbReference>
<dbReference type="PANTHER" id="PTHR12110">
    <property type="entry name" value="HYDROXYPYRUVATE ISOMERASE"/>
    <property type="match status" value="1"/>
</dbReference>
<organism evidence="2 3">
    <name type="scientific">Clostridium omnivorum</name>
    <dbReference type="NCBI Taxonomy" id="1604902"/>
    <lineage>
        <taxon>Bacteria</taxon>
        <taxon>Bacillati</taxon>
        <taxon>Bacillota</taxon>
        <taxon>Clostridia</taxon>
        <taxon>Eubacteriales</taxon>
        <taxon>Clostridiaceae</taxon>
        <taxon>Clostridium</taxon>
    </lineage>
</organism>
<evidence type="ECO:0000313" key="2">
    <source>
        <dbReference type="EMBL" id="GLC30619.1"/>
    </source>
</evidence>
<dbReference type="RefSeq" id="WP_264849889.1">
    <property type="nucleotide sequence ID" value="NZ_BRXR01000001.1"/>
</dbReference>
<dbReference type="Gene3D" id="3.20.20.150">
    <property type="entry name" value="Divalent-metal-dependent TIM barrel enzymes"/>
    <property type="match status" value="1"/>
</dbReference>
<dbReference type="PANTHER" id="PTHR12110:SF21">
    <property type="entry name" value="XYLOSE ISOMERASE-LIKE TIM BARREL DOMAIN-CONTAINING PROTEIN"/>
    <property type="match status" value="1"/>
</dbReference>
<evidence type="ECO:0000259" key="1">
    <source>
        <dbReference type="Pfam" id="PF01261"/>
    </source>
</evidence>
<dbReference type="InterPro" id="IPR013022">
    <property type="entry name" value="Xyl_isomerase-like_TIM-brl"/>
</dbReference>
<protein>
    <recommendedName>
        <fullName evidence="1">Xylose isomerase-like TIM barrel domain-containing protein</fullName>
    </recommendedName>
</protein>
<name>A0ABQ5N5Z2_9CLOT</name>
<comment type="caution">
    <text evidence="2">The sequence shown here is derived from an EMBL/GenBank/DDBJ whole genome shotgun (WGS) entry which is preliminary data.</text>
</comment>
<feature type="domain" description="Xylose isomerase-like TIM barrel" evidence="1">
    <location>
        <begin position="22"/>
        <end position="246"/>
    </location>
</feature>
<reference evidence="2 3" key="1">
    <citation type="journal article" date="2024" name="Int. J. Syst. Evol. Microbiol.">
        <title>Clostridium omnivorum sp. nov., isolated from anoxic soil under the treatment of reductive soil disinfestation.</title>
        <authorList>
            <person name="Ueki A."/>
            <person name="Tonouchi A."/>
            <person name="Kaku N."/>
            <person name="Honma S."/>
            <person name="Ueki K."/>
        </authorList>
    </citation>
    <scope>NUCLEOTIDE SEQUENCE [LARGE SCALE GENOMIC DNA]</scope>
    <source>
        <strain evidence="2 3">E14</strain>
    </source>
</reference>
<keyword evidence="3" id="KW-1185">Reference proteome</keyword>
<evidence type="ECO:0000313" key="3">
    <source>
        <dbReference type="Proteomes" id="UP001208567"/>
    </source>
</evidence>
<dbReference type="EMBL" id="BRXR01000001">
    <property type="protein sequence ID" value="GLC30619.1"/>
    <property type="molecule type" value="Genomic_DNA"/>
</dbReference>
<accession>A0ABQ5N5Z2</accession>
<proteinExistence type="predicted"/>
<dbReference type="Proteomes" id="UP001208567">
    <property type="component" value="Unassembled WGS sequence"/>
</dbReference>
<gene>
    <name evidence="2" type="ORF">bsdE14_20290</name>
</gene>
<dbReference type="InterPro" id="IPR036237">
    <property type="entry name" value="Xyl_isomerase-like_sf"/>
</dbReference>
<sequence>MKKNISISTCFNYDIPIEEQLDIIAKSGFKYISLGSNTNHSGLFEDVKKLKSLLKKYDLSIDTIHGCRTDIDDSVRMLKKFACAAKELEVSAIVVHPCQFYIEDNMVDEKLFKLLNVCDDLKPIAKEYNVKFAIENLHPKASTEVVKRALNKLDREVFGLCYDSSHDQVDGPRDFNLLEEFGDRVIAVHLSDRIKEFVDHVVPGEGFIDFEIICNLLKRKGYSNSILMEVSKEHTIFKDDIKFLEETYRMGCIIFDKVNARSSWRR</sequence>
<dbReference type="Pfam" id="PF01261">
    <property type="entry name" value="AP_endonuc_2"/>
    <property type="match status" value="1"/>
</dbReference>
<dbReference type="InterPro" id="IPR050312">
    <property type="entry name" value="IolE/XylAMocC-like"/>
</dbReference>